<dbReference type="Gene3D" id="3.40.50.1820">
    <property type="entry name" value="alpha/beta hydrolase"/>
    <property type="match status" value="1"/>
</dbReference>
<comment type="caution">
    <text evidence="2">The sequence shown here is derived from an EMBL/GenBank/DDBJ whole genome shotgun (WGS) entry which is preliminary data.</text>
</comment>
<dbReference type="Proteomes" id="UP000660265">
    <property type="component" value="Unassembled WGS sequence"/>
</dbReference>
<proteinExistence type="predicted"/>
<evidence type="ECO:0000259" key="1">
    <source>
        <dbReference type="Pfam" id="PF20408"/>
    </source>
</evidence>
<gene>
    <name evidence="2" type="ORF">GCM10011583_59390</name>
</gene>
<evidence type="ECO:0000313" key="2">
    <source>
        <dbReference type="EMBL" id="GGK19646.1"/>
    </source>
</evidence>
<keyword evidence="3" id="KW-1185">Reference proteome</keyword>
<dbReference type="EMBL" id="BMMV01000024">
    <property type="protein sequence ID" value="GGK19646.1"/>
    <property type="molecule type" value="Genomic_DNA"/>
</dbReference>
<dbReference type="InterPro" id="IPR046879">
    <property type="entry name" value="KANL3/Tex30_Abhydrolase"/>
</dbReference>
<feature type="domain" description="KANL3/Tex30 alpha/beta hydrolase-like" evidence="1">
    <location>
        <begin position="95"/>
        <end position="195"/>
    </location>
</feature>
<dbReference type="SUPFAM" id="SSF53474">
    <property type="entry name" value="alpha/beta-Hydrolases"/>
    <property type="match status" value="1"/>
</dbReference>
<reference evidence="3" key="1">
    <citation type="journal article" date="2019" name="Int. J. Syst. Evol. Microbiol.">
        <title>The Global Catalogue of Microorganisms (GCM) 10K type strain sequencing project: providing services to taxonomists for standard genome sequencing and annotation.</title>
        <authorList>
            <consortium name="The Broad Institute Genomics Platform"/>
            <consortium name="The Broad Institute Genome Sequencing Center for Infectious Disease"/>
            <person name="Wu L."/>
            <person name="Ma J."/>
        </authorList>
    </citation>
    <scope>NUCLEOTIDE SEQUENCE [LARGE SCALE GENOMIC DNA]</scope>
    <source>
        <strain evidence="3">CGMCC 4.7275</strain>
    </source>
</reference>
<organism evidence="2 3">
    <name type="scientific">Streptomyces camponoticapitis</name>
    <dbReference type="NCBI Taxonomy" id="1616125"/>
    <lineage>
        <taxon>Bacteria</taxon>
        <taxon>Bacillati</taxon>
        <taxon>Actinomycetota</taxon>
        <taxon>Actinomycetes</taxon>
        <taxon>Kitasatosporales</taxon>
        <taxon>Streptomycetaceae</taxon>
        <taxon>Streptomyces</taxon>
    </lineage>
</organism>
<name>A0ABQ2EQ57_9ACTN</name>
<sequence length="240" mass="25779">MPDSDSRVPLPPALVLDRPVRRPAGAVLLLHGGRAEGMEPPPRLDLIAARMRPFTRAVLRVTEGHDVLVGRIRYRHRGWNGARADAAVDARRALDELESFAGSTRVVLVGHSMGGRAALAVAGHGLVRGVVGLAPWCPIGEPVAQLADRQVVLVHGDRDRTTDPRGSRDVARRARAVGAHACAVLMSGGDHAMLRRAGEWHALTTRLVSGLLGLAPLPDPVRRAFDEGRDPVSGDWGDRR</sequence>
<dbReference type="Pfam" id="PF20408">
    <property type="entry name" value="Abhydrolase_11"/>
    <property type="match status" value="1"/>
</dbReference>
<dbReference type="InterPro" id="IPR029058">
    <property type="entry name" value="AB_hydrolase_fold"/>
</dbReference>
<protein>
    <recommendedName>
        <fullName evidence="1">KANL3/Tex30 alpha/beta hydrolase-like domain-containing protein</fullName>
    </recommendedName>
</protein>
<accession>A0ABQ2EQ57</accession>
<evidence type="ECO:0000313" key="3">
    <source>
        <dbReference type="Proteomes" id="UP000660265"/>
    </source>
</evidence>
<dbReference type="RefSeq" id="WP_189110657.1">
    <property type="nucleotide sequence ID" value="NZ_BMMV01000024.1"/>
</dbReference>